<dbReference type="STRING" id="484019.THA_1911"/>
<evidence type="ECO:0000313" key="1">
    <source>
        <dbReference type="EMBL" id="ACJ76336.1"/>
    </source>
</evidence>
<keyword evidence="2" id="KW-1185">Reference proteome</keyword>
<dbReference type="KEGG" id="taf:THA_1911"/>
<sequence length="294" mass="34678">MPIYRVNDVTNDERINDYLKLNEKDDIKGISFGVLPQKETLFPSIEDIVYDSPDEIIETLEEADFSGCEGDAGDCVMNFLESLSDEDYVKFLRNFIINFNEVYSEIVYFNYDEVLSDEDIKDFLLENIESIIEECHYKELDDEEDESYLFEQLDDDEMLETIEEFSGDIESIKIGSLDALFWGNEEKLSKETKEILEKLDAERYEINRDLVVVYTNYFMENFAEKVGEILVEIFEDGDWPEEIWTRNAVNRMFNLAFDKIWQHMDEIESYIAENLSNDYLYALSRAFVATLEEF</sequence>
<protein>
    <submittedName>
        <fullName evidence="1">Uncharacterized protein</fullName>
    </submittedName>
</protein>
<evidence type="ECO:0000313" key="2">
    <source>
        <dbReference type="Proteomes" id="UP000002453"/>
    </source>
</evidence>
<dbReference type="EMBL" id="CP001185">
    <property type="protein sequence ID" value="ACJ76336.1"/>
    <property type="molecule type" value="Genomic_DNA"/>
</dbReference>
<dbReference type="Proteomes" id="UP000002453">
    <property type="component" value="Chromosome"/>
</dbReference>
<gene>
    <name evidence="1" type="ordered locus">THA_1911</name>
</gene>
<organism evidence="1 2">
    <name type="scientific">Thermosipho africanus (strain TCF52B)</name>
    <dbReference type="NCBI Taxonomy" id="484019"/>
    <lineage>
        <taxon>Bacteria</taxon>
        <taxon>Thermotogati</taxon>
        <taxon>Thermotogota</taxon>
        <taxon>Thermotogae</taxon>
        <taxon>Thermotogales</taxon>
        <taxon>Fervidobacteriaceae</taxon>
        <taxon>Thermosipho</taxon>
    </lineage>
</organism>
<dbReference type="AlphaFoldDB" id="B7IEA9"/>
<accession>B7IEA9</accession>
<dbReference type="OrthoDB" id="9872667at2"/>
<dbReference type="HOGENOM" id="CLU_946398_0_0_0"/>
<name>B7IEA9_THEAB</name>
<proteinExistence type="predicted"/>
<dbReference type="RefSeq" id="WP_004102928.1">
    <property type="nucleotide sequence ID" value="NC_011653.1"/>
</dbReference>
<reference evidence="1 2" key="1">
    <citation type="journal article" date="2009" name="J. Bacteriol.">
        <title>The genome of Thermosipho africanus TCF52B: lateral genetic connections to the Firmicutes and Archaea.</title>
        <authorList>
            <person name="Nesboe C.L."/>
            <person name="Bapteste E."/>
            <person name="Curtis B."/>
            <person name="Dahle H."/>
            <person name="Lopez P."/>
            <person name="Macleod D."/>
            <person name="Dlutek M."/>
            <person name="Bowman S."/>
            <person name="Zhaxybayeva O."/>
            <person name="Birkeland N.-K."/>
            <person name="Doolittle W.F."/>
        </authorList>
    </citation>
    <scope>NUCLEOTIDE SEQUENCE [LARGE SCALE GENOMIC DNA]</scope>
    <source>
        <strain evidence="1 2">TCF52B</strain>
    </source>
</reference>